<evidence type="ECO:0000259" key="8">
    <source>
        <dbReference type="PROSITE" id="PS51093"/>
    </source>
</evidence>
<keyword evidence="6" id="KW-0418">Kinase</keyword>
<dbReference type="GO" id="GO:0016301">
    <property type="term" value="F:kinase activity"/>
    <property type="evidence" value="ECO:0007669"/>
    <property type="project" value="UniProtKB-KW"/>
</dbReference>
<dbReference type="Gene3D" id="2.70.70.10">
    <property type="entry name" value="Glucose Permease (Domain IIA)"/>
    <property type="match status" value="1"/>
</dbReference>
<evidence type="ECO:0000256" key="5">
    <source>
        <dbReference type="ARBA" id="ARBA00022683"/>
    </source>
</evidence>
<evidence type="ECO:0000313" key="9">
    <source>
        <dbReference type="EMBL" id="MDR6721554.1"/>
    </source>
</evidence>
<feature type="domain" description="PTS EIIA type-1" evidence="8">
    <location>
        <begin position="53"/>
        <end position="157"/>
    </location>
</feature>
<dbReference type="InterPro" id="IPR001127">
    <property type="entry name" value="PTS_EIIA_1_perm"/>
</dbReference>
<keyword evidence="2" id="KW-0813">Transport</keyword>
<dbReference type="InterPro" id="IPR011055">
    <property type="entry name" value="Dup_hybrid_motif"/>
</dbReference>
<proteinExistence type="predicted"/>
<dbReference type="FunFam" id="2.70.70.10:FF:000001">
    <property type="entry name" value="PTS system glucose-specific IIA component"/>
    <property type="match status" value="1"/>
</dbReference>
<evidence type="ECO:0000313" key="10">
    <source>
        <dbReference type="Proteomes" id="UP001254832"/>
    </source>
</evidence>
<dbReference type="NCBIfam" id="TIGR00830">
    <property type="entry name" value="PTBA"/>
    <property type="match status" value="1"/>
</dbReference>
<feature type="region of interest" description="Disordered" evidence="7">
    <location>
        <begin position="1"/>
        <end position="20"/>
    </location>
</feature>
<keyword evidence="3" id="KW-0762">Sugar transport</keyword>
<dbReference type="GO" id="GO:0005737">
    <property type="term" value="C:cytoplasm"/>
    <property type="evidence" value="ECO:0007669"/>
    <property type="project" value="UniProtKB-SubCell"/>
</dbReference>
<dbReference type="PANTHER" id="PTHR45008">
    <property type="entry name" value="PTS SYSTEM GLUCOSE-SPECIFIC EIIA COMPONENT"/>
    <property type="match status" value="1"/>
</dbReference>
<reference evidence="9" key="1">
    <citation type="submission" date="2023-07" db="EMBL/GenBank/DDBJ databases">
        <title>Sorghum-associated microbial communities from plants grown in Nebraska, USA.</title>
        <authorList>
            <person name="Schachtman D."/>
        </authorList>
    </citation>
    <scope>NUCLEOTIDE SEQUENCE</scope>
    <source>
        <strain evidence="9">BE80</strain>
    </source>
</reference>
<dbReference type="GO" id="GO:0009401">
    <property type="term" value="P:phosphoenolpyruvate-dependent sugar phosphotransferase system"/>
    <property type="evidence" value="ECO:0007669"/>
    <property type="project" value="UniProtKB-KW"/>
</dbReference>
<dbReference type="PROSITE" id="PS51093">
    <property type="entry name" value="PTS_EIIA_TYPE_1"/>
    <property type="match status" value="1"/>
</dbReference>
<dbReference type="Pfam" id="PF00358">
    <property type="entry name" value="PTS_EIIA_1"/>
    <property type="match status" value="1"/>
</dbReference>
<dbReference type="RefSeq" id="WP_310135480.1">
    <property type="nucleotide sequence ID" value="NZ_JAVDTR010000001.1"/>
</dbReference>
<comment type="subcellular location">
    <subcellularLocation>
        <location evidence="1">Cytoplasm</location>
    </subcellularLocation>
</comment>
<dbReference type="AlphaFoldDB" id="A0AAP5GVV7"/>
<keyword evidence="5" id="KW-0598">Phosphotransferase system</keyword>
<comment type="caution">
    <text evidence="9">The sequence shown here is derived from an EMBL/GenBank/DDBJ whole genome shotgun (WGS) entry which is preliminary data.</text>
</comment>
<evidence type="ECO:0000256" key="1">
    <source>
        <dbReference type="ARBA" id="ARBA00004496"/>
    </source>
</evidence>
<keyword evidence="4" id="KW-0808">Transferase</keyword>
<evidence type="ECO:0000256" key="6">
    <source>
        <dbReference type="ARBA" id="ARBA00022777"/>
    </source>
</evidence>
<dbReference type="Proteomes" id="UP001254832">
    <property type="component" value="Unassembled WGS sequence"/>
</dbReference>
<protein>
    <submittedName>
        <fullName evidence="9">Glucose-specific phosphotransferase system IIA component</fullName>
    </submittedName>
</protein>
<dbReference type="SUPFAM" id="SSF51261">
    <property type="entry name" value="Duplicated hybrid motif"/>
    <property type="match status" value="1"/>
</dbReference>
<dbReference type="PANTHER" id="PTHR45008:SF1">
    <property type="entry name" value="PTS SYSTEM GLUCOSE-SPECIFIC EIIA COMPONENT"/>
    <property type="match status" value="1"/>
</dbReference>
<name>A0AAP5GVV7_PAEAM</name>
<evidence type="ECO:0000256" key="3">
    <source>
        <dbReference type="ARBA" id="ARBA00022597"/>
    </source>
</evidence>
<dbReference type="EMBL" id="JAVDTR010000001">
    <property type="protein sequence ID" value="MDR6721554.1"/>
    <property type="molecule type" value="Genomic_DNA"/>
</dbReference>
<sequence length="185" mass="20207">MFKKMSALFRTEKQPQEQQNTTVVADEVQASVSDEILISPMIGQLIPLSDVKDPAFAMGAMGDGIAIEPKEGKVLSPVDGVIMNAPKSKHSLFIISENGAEILIHVGIDTVKLKGEHFNVLVHVGQQIKAGDLLIEFDLNLIKQSGYEVTTPIIVTNSSNYSRIEKNEFKEITLGEQILQLHAGV</sequence>
<evidence type="ECO:0000256" key="4">
    <source>
        <dbReference type="ARBA" id="ARBA00022679"/>
    </source>
</evidence>
<accession>A0AAP5GVV7</accession>
<organism evidence="9 10">
    <name type="scientific">Paenibacillus amylolyticus</name>
    <dbReference type="NCBI Taxonomy" id="1451"/>
    <lineage>
        <taxon>Bacteria</taxon>
        <taxon>Bacillati</taxon>
        <taxon>Bacillota</taxon>
        <taxon>Bacilli</taxon>
        <taxon>Bacillales</taxon>
        <taxon>Paenibacillaceae</taxon>
        <taxon>Paenibacillus</taxon>
    </lineage>
</organism>
<evidence type="ECO:0000256" key="7">
    <source>
        <dbReference type="SAM" id="MobiDB-lite"/>
    </source>
</evidence>
<evidence type="ECO:0000256" key="2">
    <source>
        <dbReference type="ARBA" id="ARBA00022448"/>
    </source>
</evidence>
<dbReference type="PROSITE" id="PS00371">
    <property type="entry name" value="PTS_EIIA_TYPE_1_HIS"/>
    <property type="match status" value="1"/>
</dbReference>
<gene>
    <name evidence="9" type="ORF">J2W91_000002</name>
</gene>
<dbReference type="InterPro" id="IPR050890">
    <property type="entry name" value="PTS_EIIA_component"/>
</dbReference>